<dbReference type="PROSITE" id="PS50987">
    <property type="entry name" value="HTH_ARSR_2"/>
    <property type="match status" value="1"/>
</dbReference>
<keyword evidence="6" id="KW-1185">Reference proteome</keyword>
<evidence type="ECO:0000313" key="6">
    <source>
        <dbReference type="Proteomes" id="UP000298468"/>
    </source>
</evidence>
<dbReference type="RefSeq" id="WP_134639806.1">
    <property type="nucleotide sequence ID" value="NZ_SOHM01000008.1"/>
</dbReference>
<dbReference type="GO" id="GO:0003700">
    <property type="term" value="F:DNA-binding transcription factor activity"/>
    <property type="evidence" value="ECO:0007669"/>
    <property type="project" value="InterPro"/>
</dbReference>
<dbReference type="InterPro" id="IPR036388">
    <property type="entry name" value="WH-like_DNA-bd_sf"/>
</dbReference>
<dbReference type="InterPro" id="IPR051081">
    <property type="entry name" value="HTH_MetalResp_TranReg"/>
</dbReference>
<dbReference type="AlphaFoldDB" id="A0A4R9BYU9"/>
<keyword evidence="1" id="KW-0805">Transcription regulation</keyword>
<protein>
    <submittedName>
        <fullName evidence="5">Transcriptional regulator</fullName>
    </submittedName>
</protein>
<evidence type="ECO:0000259" key="4">
    <source>
        <dbReference type="PROSITE" id="PS50987"/>
    </source>
</evidence>
<gene>
    <name evidence="5" type="ORF">E3T61_05095</name>
</gene>
<proteinExistence type="predicted"/>
<dbReference type="Pfam" id="PF12840">
    <property type="entry name" value="HTH_20"/>
    <property type="match status" value="1"/>
</dbReference>
<evidence type="ECO:0000256" key="1">
    <source>
        <dbReference type="ARBA" id="ARBA00023015"/>
    </source>
</evidence>
<reference evidence="5 6" key="1">
    <citation type="submission" date="2019-03" db="EMBL/GenBank/DDBJ databases">
        <title>Genomics of glacier-inhabiting Cryobacterium strains.</title>
        <authorList>
            <person name="Liu Q."/>
            <person name="Xin Y.-H."/>
        </authorList>
    </citation>
    <scope>NUCLEOTIDE SEQUENCE [LARGE SCALE GENOMIC DNA]</scope>
    <source>
        <strain evidence="5 6">Sr59</strain>
    </source>
</reference>
<dbReference type="PANTHER" id="PTHR33154">
    <property type="entry name" value="TRANSCRIPTIONAL REGULATOR, ARSR FAMILY"/>
    <property type="match status" value="1"/>
</dbReference>
<dbReference type="SMART" id="SM00418">
    <property type="entry name" value="HTH_ARSR"/>
    <property type="match status" value="1"/>
</dbReference>
<dbReference type="PRINTS" id="PR00778">
    <property type="entry name" value="HTHARSR"/>
</dbReference>
<evidence type="ECO:0000313" key="5">
    <source>
        <dbReference type="EMBL" id="TFD93467.1"/>
    </source>
</evidence>
<dbReference type="PANTHER" id="PTHR33154:SF33">
    <property type="entry name" value="TRANSCRIPTIONAL REPRESSOR SDPR"/>
    <property type="match status" value="1"/>
</dbReference>
<dbReference type="OrthoDB" id="4158481at2"/>
<sequence length="189" mass="19863">MPTPHDLEGLRVVAHPLRLKLLSLLTAESLSAAEAARVLGESQANVSYHLRRLAQAGLVQLVEEARVRGGVAKRYRHDPASGEALASGDADEHRALMSALAAELVQRSARYEPGAPIVFTDAEVRLPAEAWQRVRDLGRELGRLLHDEAVAAGTPGAVRVAATVTLFPVAPGPAAPASEAPPSSDPGAE</sequence>
<accession>A0A4R9BYU9</accession>
<evidence type="ECO:0000256" key="2">
    <source>
        <dbReference type="ARBA" id="ARBA00023125"/>
    </source>
</evidence>
<dbReference type="Proteomes" id="UP000298468">
    <property type="component" value="Unassembled WGS sequence"/>
</dbReference>
<comment type="caution">
    <text evidence="5">The sequence shown here is derived from an EMBL/GenBank/DDBJ whole genome shotgun (WGS) entry which is preliminary data.</text>
</comment>
<dbReference type="GO" id="GO:0003677">
    <property type="term" value="F:DNA binding"/>
    <property type="evidence" value="ECO:0007669"/>
    <property type="project" value="UniProtKB-KW"/>
</dbReference>
<feature type="domain" description="HTH arsR-type" evidence="4">
    <location>
        <begin position="1"/>
        <end position="92"/>
    </location>
</feature>
<dbReference type="InterPro" id="IPR001845">
    <property type="entry name" value="HTH_ArsR_DNA-bd_dom"/>
</dbReference>
<evidence type="ECO:0000256" key="3">
    <source>
        <dbReference type="ARBA" id="ARBA00023163"/>
    </source>
</evidence>
<dbReference type="Gene3D" id="1.10.10.10">
    <property type="entry name" value="Winged helix-like DNA-binding domain superfamily/Winged helix DNA-binding domain"/>
    <property type="match status" value="1"/>
</dbReference>
<keyword evidence="3" id="KW-0804">Transcription</keyword>
<name>A0A4R9BYU9_9MICO</name>
<organism evidence="5 6">
    <name type="scientific">Cryobacterium lactosi</name>
    <dbReference type="NCBI Taxonomy" id="1259202"/>
    <lineage>
        <taxon>Bacteria</taxon>
        <taxon>Bacillati</taxon>
        <taxon>Actinomycetota</taxon>
        <taxon>Actinomycetes</taxon>
        <taxon>Micrococcales</taxon>
        <taxon>Microbacteriaceae</taxon>
        <taxon>Cryobacterium</taxon>
    </lineage>
</organism>
<dbReference type="EMBL" id="SOHM01000008">
    <property type="protein sequence ID" value="TFD93467.1"/>
    <property type="molecule type" value="Genomic_DNA"/>
</dbReference>
<keyword evidence="2" id="KW-0238">DNA-binding</keyword>
<dbReference type="SUPFAM" id="SSF46785">
    <property type="entry name" value="Winged helix' DNA-binding domain"/>
    <property type="match status" value="1"/>
</dbReference>
<dbReference type="InterPro" id="IPR036390">
    <property type="entry name" value="WH_DNA-bd_sf"/>
</dbReference>